<evidence type="ECO:0000313" key="8">
    <source>
        <dbReference type="Proteomes" id="UP000462362"/>
    </source>
</evidence>
<evidence type="ECO:0000256" key="6">
    <source>
        <dbReference type="ARBA" id="ARBA00023136"/>
    </source>
</evidence>
<dbReference type="Pfam" id="PF01810">
    <property type="entry name" value="LysE"/>
    <property type="match status" value="1"/>
</dbReference>
<dbReference type="PIRSF" id="PIRSF006324">
    <property type="entry name" value="LeuE"/>
    <property type="match status" value="1"/>
</dbReference>
<evidence type="ECO:0000256" key="3">
    <source>
        <dbReference type="ARBA" id="ARBA00022475"/>
    </source>
</evidence>
<keyword evidence="3" id="KW-1003">Cell membrane</keyword>
<dbReference type="PANTHER" id="PTHR30086:SF14">
    <property type="entry name" value="HOMOSERINE_HOMOSERINE LACTONE EFFLUX PROTEIN"/>
    <property type="match status" value="1"/>
</dbReference>
<comment type="caution">
    <text evidence="7">The sequence shown here is derived from an EMBL/GenBank/DDBJ whole genome shotgun (WGS) entry which is preliminary data.</text>
</comment>
<evidence type="ECO:0000256" key="5">
    <source>
        <dbReference type="ARBA" id="ARBA00022989"/>
    </source>
</evidence>
<reference evidence="7 8" key="1">
    <citation type="journal article" date="2019" name="Nat. Med.">
        <title>A library of human gut bacterial isolates paired with longitudinal multiomics data enables mechanistic microbiome research.</title>
        <authorList>
            <person name="Poyet M."/>
            <person name="Groussin M."/>
            <person name="Gibbons S.M."/>
            <person name="Avila-Pacheco J."/>
            <person name="Jiang X."/>
            <person name="Kearney S.M."/>
            <person name="Perrotta A.R."/>
            <person name="Berdy B."/>
            <person name="Zhao S."/>
            <person name="Lieberman T.D."/>
            <person name="Swanson P.K."/>
            <person name="Smith M."/>
            <person name="Roesemann S."/>
            <person name="Alexander J.E."/>
            <person name="Rich S.A."/>
            <person name="Livny J."/>
            <person name="Vlamakis H."/>
            <person name="Clish C."/>
            <person name="Bullock K."/>
            <person name="Deik A."/>
            <person name="Scott J."/>
            <person name="Pierce K.A."/>
            <person name="Xavier R.J."/>
            <person name="Alm E.J."/>
        </authorList>
    </citation>
    <scope>NUCLEOTIDE SEQUENCE [LARGE SCALE GENOMIC DNA]</scope>
    <source>
        <strain evidence="7 8">BIOML-A2</strain>
    </source>
</reference>
<dbReference type="AlphaFoldDB" id="A0A6I3S3N2"/>
<dbReference type="GO" id="GO:0042970">
    <property type="term" value="F:homoserine transmembrane transporter activity"/>
    <property type="evidence" value="ECO:0007669"/>
    <property type="project" value="TreeGrafter"/>
</dbReference>
<protein>
    <submittedName>
        <fullName evidence="7">LysE family translocator</fullName>
    </submittedName>
</protein>
<keyword evidence="6" id="KW-0472">Membrane</keyword>
<dbReference type="GO" id="GO:0005886">
    <property type="term" value="C:plasma membrane"/>
    <property type="evidence" value="ECO:0007669"/>
    <property type="project" value="UniProtKB-SubCell"/>
</dbReference>
<proteinExistence type="inferred from homology"/>
<evidence type="ECO:0000256" key="2">
    <source>
        <dbReference type="ARBA" id="ARBA00007928"/>
    </source>
</evidence>
<evidence type="ECO:0000256" key="1">
    <source>
        <dbReference type="ARBA" id="ARBA00004651"/>
    </source>
</evidence>
<evidence type="ECO:0000313" key="7">
    <source>
        <dbReference type="EMBL" id="MTU43758.1"/>
    </source>
</evidence>
<dbReference type="Proteomes" id="UP000462362">
    <property type="component" value="Unassembled WGS sequence"/>
</dbReference>
<dbReference type="RefSeq" id="WP_149879631.1">
    <property type="nucleotide sequence ID" value="NZ_CATXDL010000051.1"/>
</dbReference>
<name>A0A6I3S3N2_9BURK</name>
<keyword evidence="5" id="KW-1133">Transmembrane helix</keyword>
<evidence type="ECO:0000256" key="4">
    <source>
        <dbReference type="ARBA" id="ARBA00022692"/>
    </source>
</evidence>
<dbReference type="EMBL" id="WNCL01000028">
    <property type="protein sequence ID" value="MTU43758.1"/>
    <property type="molecule type" value="Genomic_DNA"/>
</dbReference>
<keyword evidence="4" id="KW-0812">Transmembrane</keyword>
<sequence>MSVSSLGVFFVVVFITCITPGAGVLYTLKNAINYGKANAFLSPTGNAIGVLFMSTLAASGLGAVIHESPVMFYGLQICGCMLLFWFGWKSWTAPTISLSSSIKSFNPKELKQERIHILTSAALLQVTNPMCIVFLLSLFPQFIDPKGSYVQQVSLMIAMFVITCWFVHIAYSYSAAAAADRWMTKNFSLWLNKISGFLFWLISVSILVKMF</sequence>
<comment type="subcellular location">
    <subcellularLocation>
        <location evidence="1">Cell membrane</location>
        <topology evidence="1">Multi-pass membrane protein</topology>
    </subcellularLocation>
</comment>
<comment type="similarity">
    <text evidence="2">Belongs to the Rht family.</text>
</comment>
<gene>
    <name evidence="7" type="ORF">GMD42_09030</name>
</gene>
<dbReference type="InterPro" id="IPR001123">
    <property type="entry name" value="LeuE-type"/>
</dbReference>
<organism evidence="7 8">
    <name type="scientific">Parasutterella excrementihominis</name>
    <dbReference type="NCBI Taxonomy" id="487175"/>
    <lineage>
        <taxon>Bacteria</taxon>
        <taxon>Pseudomonadati</taxon>
        <taxon>Pseudomonadota</taxon>
        <taxon>Betaproteobacteria</taxon>
        <taxon>Burkholderiales</taxon>
        <taxon>Sutterellaceae</taxon>
        <taxon>Parasutterella</taxon>
    </lineage>
</organism>
<accession>A0A6I3S3N2</accession>
<dbReference type="PANTHER" id="PTHR30086">
    <property type="entry name" value="ARGININE EXPORTER PROTEIN ARGO"/>
    <property type="match status" value="1"/>
</dbReference>